<gene>
    <name evidence="1" type="ORF">RRG08_025688</name>
</gene>
<proteinExistence type="predicted"/>
<evidence type="ECO:0000313" key="1">
    <source>
        <dbReference type="EMBL" id="KAK3795637.1"/>
    </source>
</evidence>
<dbReference type="EMBL" id="JAWDGP010001023">
    <property type="protein sequence ID" value="KAK3795637.1"/>
    <property type="molecule type" value="Genomic_DNA"/>
</dbReference>
<keyword evidence="2" id="KW-1185">Reference proteome</keyword>
<protein>
    <submittedName>
        <fullName evidence="1">Uncharacterized protein</fullName>
    </submittedName>
</protein>
<organism evidence="1 2">
    <name type="scientific">Elysia crispata</name>
    <name type="common">lettuce slug</name>
    <dbReference type="NCBI Taxonomy" id="231223"/>
    <lineage>
        <taxon>Eukaryota</taxon>
        <taxon>Metazoa</taxon>
        <taxon>Spiralia</taxon>
        <taxon>Lophotrochozoa</taxon>
        <taxon>Mollusca</taxon>
        <taxon>Gastropoda</taxon>
        <taxon>Heterobranchia</taxon>
        <taxon>Euthyneura</taxon>
        <taxon>Panpulmonata</taxon>
        <taxon>Sacoglossa</taxon>
        <taxon>Placobranchoidea</taxon>
        <taxon>Plakobranchidae</taxon>
        <taxon>Elysia</taxon>
    </lineage>
</organism>
<dbReference type="Proteomes" id="UP001283361">
    <property type="component" value="Unassembled WGS sequence"/>
</dbReference>
<name>A0AAE1AXD9_9GAST</name>
<comment type="caution">
    <text evidence="1">The sequence shown here is derived from an EMBL/GenBank/DDBJ whole genome shotgun (WGS) entry which is preliminary data.</text>
</comment>
<reference evidence="1" key="1">
    <citation type="journal article" date="2023" name="G3 (Bethesda)">
        <title>A reference genome for the long-term kleptoplast-retaining sea slug Elysia crispata morphotype clarki.</title>
        <authorList>
            <person name="Eastman K.E."/>
            <person name="Pendleton A.L."/>
            <person name="Shaikh M.A."/>
            <person name="Suttiyut T."/>
            <person name="Ogas R."/>
            <person name="Tomko P."/>
            <person name="Gavelis G."/>
            <person name="Widhalm J.R."/>
            <person name="Wisecaver J.H."/>
        </authorList>
    </citation>
    <scope>NUCLEOTIDE SEQUENCE</scope>
    <source>
        <strain evidence="1">ECLA1</strain>
    </source>
</reference>
<sequence length="91" mass="10060">MNGEKGSGSVRHDKTGCASGKRILWTPGRGSPDSVTVSYFVGLKISRPFLSCHSEPEQVRSRKTPLPLMELRISDCCVNKAEMRLINDHDS</sequence>
<accession>A0AAE1AXD9</accession>
<evidence type="ECO:0000313" key="2">
    <source>
        <dbReference type="Proteomes" id="UP001283361"/>
    </source>
</evidence>
<dbReference type="AlphaFoldDB" id="A0AAE1AXD9"/>